<dbReference type="PANTHER" id="PTHR12697">
    <property type="entry name" value="PBS LYASE HEAT-LIKE PROTEIN"/>
    <property type="match status" value="1"/>
</dbReference>
<evidence type="ECO:0000313" key="1">
    <source>
        <dbReference type="EMBL" id="NZA27703.1"/>
    </source>
</evidence>
<dbReference type="SUPFAM" id="SSF48371">
    <property type="entry name" value="ARM repeat"/>
    <property type="match status" value="1"/>
</dbReference>
<name>A0A853JEE9_9GAMM</name>
<protein>
    <submittedName>
        <fullName evidence="1">HEAT repeat domain-containing protein</fullName>
    </submittedName>
</protein>
<organism evidence="1 2">
    <name type="scientific">Luteimonas salinisoli</name>
    <dbReference type="NCBI Taxonomy" id="2752307"/>
    <lineage>
        <taxon>Bacteria</taxon>
        <taxon>Pseudomonadati</taxon>
        <taxon>Pseudomonadota</taxon>
        <taxon>Gammaproteobacteria</taxon>
        <taxon>Lysobacterales</taxon>
        <taxon>Lysobacteraceae</taxon>
        <taxon>Luteimonas</taxon>
    </lineage>
</organism>
<accession>A0A853JEE9</accession>
<dbReference type="EMBL" id="JACCKA010000085">
    <property type="protein sequence ID" value="NZA27703.1"/>
    <property type="molecule type" value="Genomic_DNA"/>
</dbReference>
<dbReference type="AlphaFoldDB" id="A0A853JEE9"/>
<proteinExistence type="predicted"/>
<dbReference type="InterPro" id="IPR016024">
    <property type="entry name" value="ARM-type_fold"/>
</dbReference>
<reference evidence="1 2" key="1">
    <citation type="submission" date="2020-07" db="EMBL/GenBank/DDBJ databases">
        <title>Luteimonas sp. SJ-92.</title>
        <authorList>
            <person name="Huang X.-X."/>
            <person name="Xu L."/>
            <person name="Sun J.-Q."/>
        </authorList>
    </citation>
    <scope>NUCLEOTIDE SEQUENCE [LARGE SCALE GENOMIC DNA]</scope>
    <source>
        <strain evidence="1 2">SJ-92</strain>
    </source>
</reference>
<dbReference type="InterPro" id="IPR004155">
    <property type="entry name" value="PBS_lyase_HEAT"/>
</dbReference>
<dbReference type="InterPro" id="IPR011989">
    <property type="entry name" value="ARM-like"/>
</dbReference>
<evidence type="ECO:0000313" key="2">
    <source>
        <dbReference type="Proteomes" id="UP000578091"/>
    </source>
</evidence>
<gene>
    <name evidence="1" type="ORF">H0E84_15080</name>
</gene>
<dbReference type="Pfam" id="PF13646">
    <property type="entry name" value="HEAT_2"/>
    <property type="match status" value="1"/>
</dbReference>
<dbReference type="RefSeq" id="WP_180679470.1">
    <property type="nucleotide sequence ID" value="NZ_JACCKA010000085.1"/>
</dbReference>
<dbReference type="Proteomes" id="UP000578091">
    <property type="component" value="Unassembled WGS sequence"/>
</dbReference>
<dbReference type="Gene3D" id="1.25.10.10">
    <property type="entry name" value="Leucine-rich Repeat Variant"/>
    <property type="match status" value="1"/>
</dbReference>
<dbReference type="PANTHER" id="PTHR12697:SF5">
    <property type="entry name" value="DEOXYHYPUSINE HYDROXYLASE"/>
    <property type="match status" value="1"/>
</dbReference>
<keyword evidence="2" id="KW-1185">Reference proteome</keyword>
<sequence length="603" mass="64163">MQRWEFAALLVLAILAGCSDVQSRECGGLSACVQALRDKAQANDGSMGGMGLDADTLKRGILAHEGAVDALIPLLKDPDKRIADLAAFMLRDAPAIAPAYLPDIIEGLDRDLGWLAPALARIGTEEAAKEAVDRYLVSDSAPENQEAYALQLFGGQAIPFILERAACAPSCRDDTHYLLGAVLRRMGPERAAAGPGLIRMASDRKASPQVARGALSMIADLGTDGRALEQDLLREREEAPHLSPWIDQALIGIQSTQAGRIFAERLADGHDEVTLRDLAEVGVAGHDAGPAVLAILEQEPELRAAAATTLGYIGYAKATPALIEALDDRADVTLAWAAARALGRIGARDALAALDRTSAAHWYAPVRDAAAEAVTAIRSGASDTRDSPRSHFPSEFFAFQSINQGLPECQPDYDAKPESSSTKLYYATASRKLEQLKYSAQVLSYGAADEDQQRQAGADVIKVHPGNLVEHRESIEQTPHVALRVDDGWLVGGNRGEWGGELGFVGDDGHFQQILDVNLQDIHRLGDRVVATTGLAHMALNRGTVVALERRPDGRWQASSWRVLPGAPATSSETSNGLVIALVGGGAIQLAADGSMQMADCPP</sequence>
<comment type="caution">
    <text evidence="1">The sequence shown here is derived from an EMBL/GenBank/DDBJ whole genome shotgun (WGS) entry which is preliminary data.</text>
</comment>
<dbReference type="PROSITE" id="PS51257">
    <property type="entry name" value="PROKAR_LIPOPROTEIN"/>
    <property type="match status" value="1"/>
</dbReference>
<dbReference type="SMART" id="SM00567">
    <property type="entry name" value="EZ_HEAT"/>
    <property type="match status" value="2"/>
</dbReference>
<dbReference type="GO" id="GO:0016491">
    <property type="term" value="F:oxidoreductase activity"/>
    <property type="evidence" value="ECO:0007669"/>
    <property type="project" value="TreeGrafter"/>
</dbReference>